<evidence type="ECO:0000259" key="7">
    <source>
        <dbReference type="PROSITE" id="PS51826"/>
    </source>
</evidence>
<protein>
    <recommendedName>
        <fullName evidence="4">Dihydrolipoamide acetyltransferase component of pyruvate dehydrogenase complex</fullName>
        <ecNumber evidence="4">2.3.1.-</ecNumber>
    </recommendedName>
</protein>
<dbReference type="SUPFAM" id="SSF52777">
    <property type="entry name" value="CoA-dependent acyltransferases"/>
    <property type="match status" value="1"/>
</dbReference>
<dbReference type="PANTHER" id="PTHR23151">
    <property type="entry name" value="DIHYDROLIPOAMIDE ACETYL/SUCCINYL-TRANSFERASE-RELATED"/>
    <property type="match status" value="1"/>
</dbReference>
<dbReference type="PROSITE" id="PS50968">
    <property type="entry name" value="BIOTINYL_LIPOYL"/>
    <property type="match status" value="3"/>
</dbReference>
<reference evidence="8 9" key="1">
    <citation type="journal article" date="2020" name="bioRxiv">
        <title>Metabolic contributions of an alphaproteobacterial endosymbiont in the apicomplexan Cardiosporidium cionae.</title>
        <authorList>
            <person name="Hunter E.S."/>
            <person name="Paight C.J."/>
            <person name="Lane C.E."/>
        </authorList>
    </citation>
    <scope>NUCLEOTIDE SEQUENCE [LARGE SCALE GENOMIC DNA]</scope>
    <source>
        <strain evidence="8">ESH_2018</strain>
    </source>
</reference>
<evidence type="ECO:0000313" key="9">
    <source>
        <dbReference type="Proteomes" id="UP000823046"/>
    </source>
</evidence>
<feature type="domain" description="Lipoyl-binding" evidence="6">
    <location>
        <begin position="402"/>
        <end position="477"/>
    </location>
</feature>
<dbReference type="InterPro" id="IPR023213">
    <property type="entry name" value="CAT-like_dom_sf"/>
</dbReference>
<keyword evidence="4" id="KW-0808">Transferase</keyword>
<dbReference type="Gene3D" id="3.30.559.10">
    <property type="entry name" value="Chloramphenicol acetyltransferase-like domain"/>
    <property type="match status" value="1"/>
</dbReference>
<feature type="domain" description="Peripheral subunit-binding (PSBD)" evidence="7">
    <location>
        <begin position="691"/>
        <end position="728"/>
    </location>
</feature>
<dbReference type="EC" id="2.3.1.-" evidence="4"/>
<dbReference type="PROSITE" id="PS00189">
    <property type="entry name" value="LIPOYL"/>
    <property type="match status" value="3"/>
</dbReference>
<comment type="similarity">
    <text evidence="1 4">Belongs to the 2-oxoacid dehydrogenase family.</text>
</comment>
<dbReference type="Pfam" id="PF02817">
    <property type="entry name" value="E3_binding"/>
    <property type="match status" value="1"/>
</dbReference>
<dbReference type="InterPro" id="IPR003016">
    <property type="entry name" value="2-oxoA_DH_lipoyl-BS"/>
</dbReference>
<dbReference type="InterPro" id="IPR000089">
    <property type="entry name" value="Biotin_lipoyl"/>
</dbReference>
<dbReference type="PANTHER" id="PTHR23151:SF75">
    <property type="entry name" value="DIHYDROLIPOYLLYSINE-RESIDUE ACETYLTRANSFERASE COMPONENT 5 OF PYRUVATE DEHYDROGENASE COMPLEX, CHLOROPLASTIC"/>
    <property type="match status" value="1"/>
</dbReference>
<dbReference type="InterPro" id="IPR001078">
    <property type="entry name" value="2-oxoacid_DH_actylTfrase"/>
</dbReference>
<gene>
    <name evidence="8" type="primary">PDHE2</name>
    <name evidence="8" type="ORF">IE077_003583</name>
</gene>
<feature type="region of interest" description="Disordered" evidence="5">
    <location>
        <begin position="732"/>
        <end position="756"/>
    </location>
</feature>
<comment type="caution">
    <text evidence="8">The sequence shown here is derived from an EMBL/GenBank/DDBJ whole genome shotgun (WGS) entry which is preliminary data.</text>
</comment>
<dbReference type="Pfam" id="PF00198">
    <property type="entry name" value="2-oxoacid_dh"/>
    <property type="match status" value="1"/>
</dbReference>
<feature type="domain" description="Lipoyl-binding" evidence="6">
    <location>
        <begin position="112"/>
        <end position="187"/>
    </location>
</feature>
<evidence type="ECO:0000256" key="1">
    <source>
        <dbReference type="ARBA" id="ARBA00007317"/>
    </source>
</evidence>
<sequence>MKKYQDEKSSLGRESWCYLPQRISWSMAAILFPLALFLLISPSEAFCPAKYSKLPTGRVSNLLSVYPHCSRNANQRIGNYPLFTTPINYKASYELSALQMGPEIGLQTAVTAHEIFMPSLSSTMKEGKIVSWNKKIGDRIEIGDTVMVVESDKADMEVESFSEGYLATYIVQEGDNARVGETVGLVAEKTEDIPIIQQQGLNCNIPSGDGNRHDGTTAWNVKEHHAENCETSPNDREKAVDEMATDSTTLLPEALRDSTEAKEIFMPALSSTMKTGKIAKWLKKEGDRISVGDIALIVESDKADMDVECFEDGYIAEILVKEGEEARVGETVALISPTIENIDKIRRLGIAVIQSGSDKRHDMTTAVFDRSTENRQLTGASETLKMTKNAPPHAAVLPEVESTDIFMPALSSTMKEGKIIKWLKKPGDAIKAGDSVMIVESDKADMEVESFDDGYLAIIMTEEGSTVKVLDPVGKIVSNREDVERLQLATAVDAANQRTREFAEMSTSGSDTLHDSLLQLQARQFNPPTKLNANEERLQGFVPASVDQDIQDQLPENFSVDQLAEVFVARIKDTEEGRKLIAEKESSTNGAAQWKAIIDRIKLRIPSLNILSDNTPPRTGSLWHISGQAKAACDRFNLSYTHTEEHKNGGRIFHDDVSAASTKTGSSHWGREAYYAKQLSSKSESSMGPASVTPSASLLAKAKGFDPSSLTGTGPYGRVVKGDIEHHLGLPVSQEKQKPSQPPKGISSSPPPTSLTQQAMKEVPLDPMQVAIARNMEATLSAPVFRVSRALVTTKLDELYKQLKPSGVTMSALLVKAVALTLEKHPIMNAAYSATKGGSI</sequence>
<keyword evidence="4" id="KW-0012">Acyltransferase</keyword>
<dbReference type="InterPro" id="IPR045257">
    <property type="entry name" value="E2/Pdx1"/>
</dbReference>
<dbReference type="Pfam" id="PF00364">
    <property type="entry name" value="Biotin_lipoyl"/>
    <property type="match status" value="3"/>
</dbReference>
<proteinExistence type="inferred from homology"/>
<feature type="non-terminal residue" evidence="8">
    <location>
        <position position="840"/>
    </location>
</feature>
<evidence type="ECO:0000256" key="5">
    <source>
        <dbReference type="SAM" id="MobiDB-lite"/>
    </source>
</evidence>
<keyword evidence="2 4" id="KW-0450">Lipoyl</keyword>
<feature type="domain" description="Lipoyl-binding" evidence="6">
    <location>
        <begin position="261"/>
        <end position="336"/>
    </location>
</feature>
<evidence type="ECO:0000256" key="2">
    <source>
        <dbReference type="ARBA" id="ARBA00022823"/>
    </source>
</evidence>
<comment type="cofactor">
    <cofactor evidence="4">
        <name>(R)-lipoate</name>
        <dbReference type="ChEBI" id="CHEBI:83088"/>
    </cofactor>
</comment>
<dbReference type="SUPFAM" id="SSF51230">
    <property type="entry name" value="Single hybrid motif"/>
    <property type="match status" value="3"/>
</dbReference>
<dbReference type="CDD" id="cd06849">
    <property type="entry name" value="lipoyl_domain"/>
    <property type="match status" value="3"/>
</dbReference>
<dbReference type="Gene3D" id="2.40.50.100">
    <property type="match status" value="3"/>
</dbReference>
<evidence type="ECO:0000256" key="3">
    <source>
        <dbReference type="ARBA" id="ARBA00022946"/>
    </source>
</evidence>
<dbReference type="InterPro" id="IPR004167">
    <property type="entry name" value="PSBD"/>
</dbReference>
<name>A0ABQ7J7X1_9APIC</name>
<keyword evidence="8" id="KW-0670">Pyruvate</keyword>
<keyword evidence="3" id="KW-0809">Transit peptide</keyword>
<dbReference type="EMBL" id="JADAQX010000483">
    <property type="protein sequence ID" value="KAF8820093.1"/>
    <property type="molecule type" value="Genomic_DNA"/>
</dbReference>
<dbReference type="InterPro" id="IPR036625">
    <property type="entry name" value="E3-bd_dom_sf"/>
</dbReference>
<keyword evidence="9" id="KW-1185">Reference proteome</keyword>
<dbReference type="Gene3D" id="4.10.320.10">
    <property type="entry name" value="E3-binding domain"/>
    <property type="match status" value="1"/>
</dbReference>
<dbReference type="SUPFAM" id="SSF47005">
    <property type="entry name" value="Peripheral subunit-binding domain of 2-oxo acid dehydrogenase complex"/>
    <property type="match status" value="1"/>
</dbReference>
<dbReference type="Proteomes" id="UP000823046">
    <property type="component" value="Unassembled WGS sequence"/>
</dbReference>
<dbReference type="PROSITE" id="PS51826">
    <property type="entry name" value="PSBD"/>
    <property type="match status" value="1"/>
</dbReference>
<evidence type="ECO:0000256" key="4">
    <source>
        <dbReference type="RuleBase" id="RU003423"/>
    </source>
</evidence>
<dbReference type="InterPro" id="IPR011053">
    <property type="entry name" value="Single_hybrid_motif"/>
</dbReference>
<accession>A0ABQ7J7X1</accession>
<evidence type="ECO:0000313" key="8">
    <source>
        <dbReference type="EMBL" id="KAF8820093.1"/>
    </source>
</evidence>
<organism evidence="8 9">
    <name type="scientific">Cardiosporidium cionae</name>
    <dbReference type="NCBI Taxonomy" id="476202"/>
    <lineage>
        <taxon>Eukaryota</taxon>
        <taxon>Sar</taxon>
        <taxon>Alveolata</taxon>
        <taxon>Apicomplexa</taxon>
        <taxon>Aconoidasida</taxon>
        <taxon>Nephromycida</taxon>
        <taxon>Cardiosporidium</taxon>
    </lineage>
</organism>
<evidence type="ECO:0000259" key="6">
    <source>
        <dbReference type="PROSITE" id="PS50968"/>
    </source>
</evidence>